<keyword evidence="3" id="KW-1185">Reference proteome</keyword>
<evidence type="ECO:0000313" key="3">
    <source>
        <dbReference type="Proteomes" id="UP000233551"/>
    </source>
</evidence>
<reference evidence="2 3" key="1">
    <citation type="submission" date="2017-11" db="EMBL/GenBank/DDBJ databases">
        <title>De-novo sequencing of pomegranate (Punica granatum L.) genome.</title>
        <authorList>
            <person name="Akparov Z."/>
            <person name="Amiraslanov A."/>
            <person name="Hajiyeva S."/>
            <person name="Abbasov M."/>
            <person name="Kaur K."/>
            <person name="Hamwieh A."/>
            <person name="Solovyev V."/>
            <person name="Salamov A."/>
            <person name="Braich B."/>
            <person name="Kosarev P."/>
            <person name="Mahmoud A."/>
            <person name="Hajiyev E."/>
            <person name="Babayeva S."/>
            <person name="Izzatullayeva V."/>
            <person name="Mammadov A."/>
            <person name="Mammadov A."/>
            <person name="Sharifova S."/>
            <person name="Ojaghi J."/>
            <person name="Eynullazada K."/>
            <person name="Bayramov B."/>
            <person name="Abdulazimova A."/>
            <person name="Shahmuradov I."/>
        </authorList>
    </citation>
    <scope>NUCLEOTIDE SEQUENCE [LARGE SCALE GENOMIC DNA]</scope>
    <source>
        <strain evidence="3">cv. AG2017</strain>
        <tissue evidence="2">Leaf</tissue>
    </source>
</reference>
<gene>
    <name evidence="2" type="ORF">CRG98_035497</name>
</gene>
<evidence type="ECO:0000256" key="1">
    <source>
        <dbReference type="SAM" id="MobiDB-lite"/>
    </source>
</evidence>
<accession>A0A2I0IJD8</accession>
<name>A0A2I0IJD8_PUNGR</name>
<dbReference type="Proteomes" id="UP000233551">
    <property type="component" value="Unassembled WGS sequence"/>
</dbReference>
<dbReference type="EMBL" id="PGOL01002946">
    <property type="protein sequence ID" value="PKI44105.1"/>
    <property type="molecule type" value="Genomic_DNA"/>
</dbReference>
<proteinExistence type="predicted"/>
<organism evidence="2 3">
    <name type="scientific">Punica granatum</name>
    <name type="common">Pomegranate</name>
    <dbReference type="NCBI Taxonomy" id="22663"/>
    <lineage>
        <taxon>Eukaryota</taxon>
        <taxon>Viridiplantae</taxon>
        <taxon>Streptophyta</taxon>
        <taxon>Embryophyta</taxon>
        <taxon>Tracheophyta</taxon>
        <taxon>Spermatophyta</taxon>
        <taxon>Magnoliopsida</taxon>
        <taxon>eudicotyledons</taxon>
        <taxon>Gunneridae</taxon>
        <taxon>Pentapetalae</taxon>
        <taxon>rosids</taxon>
        <taxon>malvids</taxon>
        <taxon>Myrtales</taxon>
        <taxon>Lythraceae</taxon>
        <taxon>Punica</taxon>
    </lineage>
</organism>
<feature type="region of interest" description="Disordered" evidence="1">
    <location>
        <begin position="102"/>
        <end position="129"/>
    </location>
</feature>
<evidence type="ECO:0000313" key="2">
    <source>
        <dbReference type="EMBL" id="PKI44105.1"/>
    </source>
</evidence>
<sequence>MDSREPKRVTAPPRRFSREASWLSRVHVGLIPPNPSHFGKRVGDVAVGVARLGLKLRAGDPGGGRPRQLGKNVVGTFAPATARCGVGLVGLLRSRSRCSWADLNVPSPGQIENSEKKLGMNPNDPVRKK</sequence>
<protein>
    <submittedName>
        <fullName evidence="2">Uncharacterized protein</fullName>
    </submittedName>
</protein>
<comment type="caution">
    <text evidence="2">The sequence shown here is derived from an EMBL/GenBank/DDBJ whole genome shotgun (WGS) entry which is preliminary data.</text>
</comment>
<dbReference type="AlphaFoldDB" id="A0A2I0IJD8"/>